<evidence type="ECO:0000256" key="6">
    <source>
        <dbReference type="SAM" id="Phobius"/>
    </source>
</evidence>
<feature type="transmembrane region" description="Helical" evidence="6">
    <location>
        <begin position="361"/>
        <end position="384"/>
    </location>
</feature>
<evidence type="ECO:0000256" key="4">
    <source>
        <dbReference type="ARBA" id="ARBA00022989"/>
    </source>
</evidence>
<feature type="transmembrane region" description="Helical" evidence="6">
    <location>
        <begin position="81"/>
        <end position="101"/>
    </location>
</feature>
<feature type="transmembrane region" description="Helical" evidence="6">
    <location>
        <begin position="205"/>
        <end position="224"/>
    </location>
</feature>
<dbReference type="InterPro" id="IPR050833">
    <property type="entry name" value="Poly_Biosynth_Transport"/>
</dbReference>
<dbReference type="InterPro" id="IPR002797">
    <property type="entry name" value="Polysacc_synth"/>
</dbReference>
<feature type="transmembrane region" description="Helical" evidence="6">
    <location>
        <begin position="327"/>
        <end position="349"/>
    </location>
</feature>
<dbReference type="Proteomes" id="UP000034849">
    <property type="component" value="Unassembled WGS sequence"/>
</dbReference>
<evidence type="ECO:0000256" key="5">
    <source>
        <dbReference type="ARBA" id="ARBA00023136"/>
    </source>
</evidence>
<evidence type="ECO:0000256" key="1">
    <source>
        <dbReference type="ARBA" id="ARBA00004651"/>
    </source>
</evidence>
<feature type="transmembrane region" description="Helical" evidence="6">
    <location>
        <begin position="122"/>
        <end position="140"/>
    </location>
</feature>
<keyword evidence="4 6" id="KW-1133">Transmembrane helix</keyword>
<dbReference type="STRING" id="1619046.US42_C0004G0042"/>
<feature type="transmembrane region" description="Helical" evidence="6">
    <location>
        <begin position="46"/>
        <end position="69"/>
    </location>
</feature>
<dbReference type="PANTHER" id="PTHR30250:SF11">
    <property type="entry name" value="O-ANTIGEN TRANSPORTER-RELATED"/>
    <property type="match status" value="1"/>
</dbReference>
<feature type="transmembrane region" description="Helical" evidence="6">
    <location>
        <begin position="415"/>
        <end position="437"/>
    </location>
</feature>
<feature type="transmembrane region" description="Helical" evidence="6">
    <location>
        <begin position="180"/>
        <end position="199"/>
    </location>
</feature>
<accession>A0A0G0G9W3</accession>
<comment type="subcellular location">
    <subcellularLocation>
        <location evidence="1">Cell membrane</location>
        <topology evidence="1">Multi-pass membrane protein</topology>
    </subcellularLocation>
</comment>
<evidence type="ECO:0000313" key="7">
    <source>
        <dbReference type="EMBL" id="KKQ27903.1"/>
    </source>
</evidence>
<feature type="transmembrane region" description="Helical" evidence="6">
    <location>
        <begin position="146"/>
        <end position="168"/>
    </location>
</feature>
<organism evidence="7 8">
    <name type="scientific">Candidatus Magasanikbacteria bacterium GW2011_GWC2_37_14</name>
    <dbReference type="NCBI Taxonomy" id="1619046"/>
    <lineage>
        <taxon>Bacteria</taxon>
        <taxon>Candidatus Magasanikiibacteriota</taxon>
    </lineage>
</organism>
<sequence length="450" mass="51183">MAFKPIYAKIKNEHMNFNKIREKIKTALIWSQKYTRIDMLYFAKGSFWLTSNQIIGALINFVLSVFIAHNLPKETYGLYKFILSVIGVIAIITLQGMSTAITQAVITGTTKKDILFCFWKKNQYGIIGTVVSILLSAYYYYQGDNLLFTCFLISSFFIPLFYSSTIYVNILNGKNEFKKLNYYQTISKIVYLLAMIITITQTTNILTLLIVYFTVITLTNLIILKFTFKKIKNDPNPEITSNLTTGKSIVKYGKNLSVINALETISEQFDKILIFHYLGAKEVAIFLFAVIPPEIMKDMLRSLQIMVFTKFLNSDKKNWQAKILPSILKLIFIIIPLIIIYIIISPIIYKLFFPNYLESIAYSQIYSLILITSATIIPYSVLYAKKSQKKILHLSITSSIIQISAIVLLSPLGIIGIMTGKLLAGIFNLVLATIISLKETTKKSLETTNL</sequence>
<reference evidence="7 8" key="1">
    <citation type="journal article" date="2015" name="Nature">
        <title>rRNA introns, odd ribosomes, and small enigmatic genomes across a large radiation of phyla.</title>
        <authorList>
            <person name="Brown C.T."/>
            <person name="Hug L.A."/>
            <person name="Thomas B.C."/>
            <person name="Sharon I."/>
            <person name="Castelle C.J."/>
            <person name="Singh A."/>
            <person name="Wilkins M.J."/>
            <person name="Williams K.H."/>
            <person name="Banfield J.F."/>
        </authorList>
    </citation>
    <scope>NUCLEOTIDE SEQUENCE [LARGE SCALE GENOMIC DNA]</scope>
</reference>
<comment type="caution">
    <text evidence="7">The sequence shown here is derived from an EMBL/GenBank/DDBJ whole genome shotgun (WGS) entry which is preliminary data.</text>
</comment>
<evidence type="ECO:0000256" key="3">
    <source>
        <dbReference type="ARBA" id="ARBA00022692"/>
    </source>
</evidence>
<name>A0A0G0G9W3_9BACT</name>
<dbReference type="GO" id="GO:0005886">
    <property type="term" value="C:plasma membrane"/>
    <property type="evidence" value="ECO:0007669"/>
    <property type="project" value="UniProtKB-SubCell"/>
</dbReference>
<evidence type="ECO:0000313" key="8">
    <source>
        <dbReference type="Proteomes" id="UP000034849"/>
    </source>
</evidence>
<keyword evidence="3 6" id="KW-0812">Transmembrane</keyword>
<protein>
    <submittedName>
        <fullName evidence="7">Polysaccharide biosynthesis protein</fullName>
    </submittedName>
</protein>
<dbReference type="AlphaFoldDB" id="A0A0G0G9W3"/>
<dbReference type="EMBL" id="LBSX01000004">
    <property type="protein sequence ID" value="KKQ27903.1"/>
    <property type="molecule type" value="Genomic_DNA"/>
</dbReference>
<gene>
    <name evidence="7" type="ORF">US42_C0004G0042</name>
</gene>
<evidence type="ECO:0000256" key="2">
    <source>
        <dbReference type="ARBA" id="ARBA00022475"/>
    </source>
</evidence>
<keyword evidence="2" id="KW-1003">Cell membrane</keyword>
<keyword evidence="5 6" id="KW-0472">Membrane</keyword>
<dbReference type="PANTHER" id="PTHR30250">
    <property type="entry name" value="PST FAMILY PREDICTED COLANIC ACID TRANSPORTER"/>
    <property type="match status" value="1"/>
</dbReference>
<proteinExistence type="predicted"/>
<feature type="transmembrane region" description="Helical" evidence="6">
    <location>
        <begin position="391"/>
        <end position="409"/>
    </location>
</feature>
<dbReference type="Pfam" id="PF01943">
    <property type="entry name" value="Polysacc_synt"/>
    <property type="match status" value="1"/>
</dbReference>